<keyword evidence="5" id="KW-0378">Hydrolase</keyword>
<keyword evidence="5" id="KW-0255">Endonuclease</keyword>
<dbReference type="Pfam" id="PF01420">
    <property type="entry name" value="Methylase_S"/>
    <property type="match status" value="2"/>
</dbReference>
<dbReference type="InterPro" id="IPR052021">
    <property type="entry name" value="Type-I_RS_S_subunit"/>
</dbReference>
<dbReference type="Gene3D" id="3.90.220.20">
    <property type="entry name" value="DNA methylase specificity domains"/>
    <property type="match status" value="2"/>
</dbReference>
<dbReference type="Proteomes" id="UP000232062">
    <property type="component" value="Unassembled WGS sequence"/>
</dbReference>
<sequence length="388" mass="43748">MNVRYLKIADFCETGSGGTPSKSKPEYYEGGSIPWIKSGDLKESIIYEVKDFITEVGLKNSSAKIVKKDAILLAMYGATVGRLAILGIDASTNQAVCNIRPDAKVADLKYLYFFLKSKINYFLNSAVGGAQPNISQGLIKSLVVPLPKLEEQKRIAKILNQAERIHAIREKTIKLSDDLLRSTFLNMFGNPLNNPKKFPVGTIRDLVSSVDYGTSNKASDTSGKYPILRMGNITYQGYWDYENLKYIDLDHSSKEKFLVRKGDLLFNRTNSKELVGKTAVFDNDTEMAYAGYLVRLRPNDKANSYYISGYLNSAHGKNTLQNMCKSIIGMANINAQELQNIKILIPPKELQEKYQEIYTLVRSRMNNYIDSKRELEKLYNTLSGQLFN</sequence>
<dbReference type="InterPro" id="IPR000055">
    <property type="entry name" value="Restrct_endonuc_typeI_TRD"/>
</dbReference>
<dbReference type="STRING" id="1076549.HA45_03445"/>
<dbReference type="EMBL" id="PIQI01000023">
    <property type="protein sequence ID" value="PJZ04629.1"/>
    <property type="molecule type" value="Genomic_DNA"/>
</dbReference>
<keyword evidence="3" id="KW-0238">DNA-binding</keyword>
<dbReference type="GO" id="GO:0004519">
    <property type="term" value="F:endonuclease activity"/>
    <property type="evidence" value="ECO:0007669"/>
    <property type="project" value="UniProtKB-KW"/>
</dbReference>
<protein>
    <submittedName>
        <fullName evidence="5">Restriction endonuclease</fullName>
    </submittedName>
</protein>
<dbReference type="SUPFAM" id="SSF116734">
    <property type="entry name" value="DNA methylase specificity domain"/>
    <property type="match status" value="2"/>
</dbReference>
<evidence type="ECO:0000313" key="6">
    <source>
        <dbReference type="Proteomes" id="UP000232062"/>
    </source>
</evidence>
<feature type="domain" description="Type I restriction modification DNA specificity" evidence="4">
    <location>
        <begin position="6"/>
        <end position="172"/>
    </location>
</feature>
<feature type="domain" description="Type I restriction modification DNA specificity" evidence="4">
    <location>
        <begin position="196"/>
        <end position="356"/>
    </location>
</feature>
<evidence type="ECO:0000259" key="4">
    <source>
        <dbReference type="Pfam" id="PF01420"/>
    </source>
</evidence>
<keyword evidence="6" id="KW-1185">Reference proteome</keyword>
<dbReference type="CDD" id="cd17524">
    <property type="entry name" value="RMtype1_S_EcoUTORF5051P-TRD2-CR2_like"/>
    <property type="match status" value="1"/>
</dbReference>
<dbReference type="RefSeq" id="WP_100702338.1">
    <property type="nucleotide sequence ID" value="NZ_MLFP01000002.1"/>
</dbReference>
<evidence type="ECO:0000313" key="5">
    <source>
        <dbReference type="EMBL" id="PJZ04629.1"/>
    </source>
</evidence>
<dbReference type="PANTHER" id="PTHR30408">
    <property type="entry name" value="TYPE-1 RESTRICTION ENZYME ECOKI SPECIFICITY PROTEIN"/>
    <property type="match status" value="1"/>
</dbReference>
<comment type="similarity">
    <text evidence="1">Belongs to the type-I restriction system S methylase family.</text>
</comment>
<dbReference type="GO" id="GO:0003677">
    <property type="term" value="F:DNA binding"/>
    <property type="evidence" value="ECO:0007669"/>
    <property type="project" value="UniProtKB-KW"/>
</dbReference>
<dbReference type="PANTHER" id="PTHR30408:SF12">
    <property type="entry name" value="TYPE I RESTRICTION ENZYME MJAVIII SPECIFICITY SUBUNIT"/>
    <property type="match status" value="1"/>
</dbReference>
<dbReference type="CDD" id="cd17515">
    <property type="entry name" value="RMtype1_S_MjaORF132P_Sau1132ORF3780P-TRD1-CR1_like"/>
    <property type="match status" value="1"/>
</dbReference>
<evidence type="ECO:0000256" key="2">
    <source>
        <dbReference type="ARBA" id="ARBA00022747"/>
    </source>
</evidence>
<gene>
    <name evidence="5" type="ORF">PRCB_14465</name>
</gene>
<dbReference type="InterPro" id="IPR044946">
    <property type="entry name" value="Restrct_endonuc_typeI_TRD_sf"/>
</dbReference>
<evidence type="ECO:0000256" key="1">
    <source>
        <dbReference type="ARBA" id="ARBA00010923"/>
    </source>
</evidence>
<evidence type="ECO:0000256" key="3">
    <source>
        <dbReference type="ARBA" id="ARBA00023125"/>
    </source>
</evidence>
<name>A0A2M9WAR6_9GAMM</name>
<dbReference type="AlphaFoldDB" id="A0A2M9WAR6"/>
<keyword evidence="5" id="KW-0540">Nuclease</keyword>
<proteinExistence type="inferred from homology"/>
<organism evidence="5 6">
    <name type="scientific">Pantoea rodasii</name>
    <dbReference type="NCBI Taxonomy" id="1076549"/>
    <lineage>
        <taxon>Bacteria</taxon>
        <taxon>Pseudomonadati</taxon>
        <taxon>Pseudomonadota</taxon>
        <taxon>Gammaproteobacteria</taxon>
        <taxon>Enterobacterales</taxon>
        <taxon>Erwiniaceae</taxon>
        <taxon>Pantoea</taxon>
    </lineage>
</organism>
<accession>A0A2M9WAR6</accession>
<keyword evidence="2" id="KW-0680">Restriction system</keyword>
<dbReference type="GO" id="GO:0009307">
    <property type="term" value="P:DNA restriction-modification system"/>
    <property type="evidence" value="ECO:0007669"/>
    <property type="project" value="UniProtKB-KW"/>
</dbReference>
<comment type="caution">
    <text evidence="5">The sequence shown here is derived from an EMBL/GenBank/DDBJ whole genome shotgun (WGS) entry which is preliminary data.</text>
</comment>
<dbReference type="OrthoDB" id="9798929at2"/>
<reference evidence="5 6" key="1">
    <citation type="submission" date="2017-11" db="EMBL/GenBank/DDBJ databases">
        <title>The genome sequence of Pantoea rodasii DSM 26611.</title>
        <authorList>
            <person name="Gao J."/>
            <person name="Mao X."/>
            <person name="Sun J."/>
        </authorList>
    </citation>
    <scope>NUCLEOTIDE SEQUENCE [LARGE SCALE GENOMIC DNA]</scope>
    <source>
        <strain evidence="5 6">DSM 26611</strain>
    </source>
</reference>